<dbReference type="EMBL" id="CP032097">
    <property type="protein sequence ID" value="AXX94482.1"/>
    <property type="molecule type" value="Genomic_DNA"/>
</dbReference>
<feature type="transmembrane region" description="Helical" evidence="1">
    <location>
        <begin position="383"/>
        <end position="404"/>
    </location>
</feature>
<keyword evidence="1" id="KW-1133">Transmembrane helix</keyword>
<feature type="transmembrane region" description="Helical" evidence="1">
    <location>
        <begin position="151"/>
        <end position="169"/>
    </location>
</feature>
<sequence length="422" mass="49024">MFNQGLSLDQAPPISVPFRFFLSAPIFGVLISLIFLFSPFSQTSNQFHYVSIGIVHLFTLGILSMIIFGAMQQMMPVLAGAVIKKSKLFANIVHSSLVLGTLGLSFSFIFELKWLLHIGVLFLAIAFFTFFIVSIKLLFNVKYLTSTVKAMRLFALAGLITFILGLFLATSHITSNLNEKYLVFVNTHILFGLLGFAFLLIMGVSFQVIPMFYVALDFPKFIQHKLPIILFITLFISFFFFYFEINFLFLKLIFVVMILSFAYFALKSLNNRKRPVFDVTLWYWKFSLICLIISMIIWMFDIFESNYILAIIFAFGFLYSLLQGMVYKIIPFLSWFHLNSKGYFKIPTIREFIEEKYIKVHFFLHFFSILFFLISYYENKFVYIAGILFLFSNILFLINAIVAIKKYTNISKTDPMDFSSFK</sequence>
<reference evidence="2 4" key="2">
    <citation type="submission" date="2018-08" db="EMBL/GenBank/DDBJ databases">
        <title>Complete genome of the Arcobacter ellisii type strain LMG 26155.</title>
        <authorList>
            <person name="Miller W.G."/>
            <person name="Yee E."/>
            <person name="Bono J.L."/>
        </authorList>
    </citation>
    <scope>NUCLEOTIDE SEQUENCE [LARGE SCALE GENOMIC DNA]</scope>
    <source>
        <strain evidence="2 4">LMG 26155</strain>
    </source>
</reference>
<feature type="transmembrane region" description="Helical" evidence="1">
    <location>
        <begin position="88"/>
        <end position="110"/>
    </location>
</feature>
<keyword evidence="4" id="KW-1185">Reference proteome</keyword>
<feature type="transmembrane region" description="Helical" evidence="1">
    <location>
        <begin position="226"/>
        <end position="243"/>
    </location>
</feature>
<evidence type="ECO:0000313" key="3">
    <source>
        <dbReference type="EMBL" id="RXI31180.1"/>
    </source>
</evidence>
<protein>
    <submittedName>
        <fullName evidence="2">Membrane protein</fullName>
    </submittedName>
</protein>
<feature type="transmembrane region" description="Helical" evidence="1">
    <location>
        <begin position="281"/>
        <end position="300"/>
    </location>
</feature>
<dbReference type="AlphaFoldDB" id="A0A347U6K4"/>
<feature type="transmembrane region" description="Helical" evidence="1">
    <location>
        <begin position="306"/>
        <end position="336"/>
    </location>
</feature>
<gene>
    <name evidence="2" type="ORF">AELL_0803</name>
    <name evidence="3" type="ORF">CP962_06885</name>
</gene>
<name>A0A347U6K4_9BACT</name>
<evidence type="ECO:0000313" key="4">
    <source>
        <dbReference type="Proteomes" id="UP000262582"/>
    </source>
</evidence>
<feature type="transmembrane region" description="Helical" evidence="1">
    <location>
        <begin position="47"/>
        <end position="68"/>
    </location>
</feature>
<dbReference type="OrthoDB" id="5295665at2"/>
<dbReference type="Proteomes" id="UP000290588">
    <property type="component" value="Unassembled WGS sequence"/>
</dbReference>
<evidence type="ECO:0000256" key="1">
    <source>
        <dbReference type="SAM" id="Phobius"/>
    </source>
</evidence>
<feature type="transmembrane region" description="Helical" evidence="1">
    <location>
        <begin position="20"/>
        <end position="41"/>
    </location>
</feature>
<keyword evidence="1" id="KW-0472">Membrane</keyword>
<feature type="transmembrane region" description="Helical" evidence="1">
    <location>
        <begin position="249"/>
        <end position="269"/>
    </location>
</feature>
<dbReference type="Proteomes" id="UP000262582">
    <property type="component" value="Chromosome"/>
</dbReference>
<feature type="transmembrane region" description="Helical" evidence="1">
    <location>
        <begin position="189"/>
        <end position="214"/>
    </location>
</feature>
<dbReference type="EMBL" id="NXIG01000005">
    <property type="protein sequence ID" value="RXI31180.1"/>
    <property type="molecule type" value="Genomic_DNA"/>
</dbReference>
<feature type="transmembrane region" description="Helical" evidence="1">
    <location>
        <begin position="357"/>
        <end position="377"/>
    </location>
</feature>
<feature type="transmembrane region" description="Helical" evidence="1">
    <location>
        <begin position="116"/>
        <end position="139"/>
    </location>
</feature>
<keyword evidence="1" id="KW-0812">Transmembrane</keyword>
<dbReference type="KEGG" id="aell:AELL_0803"/>
<evidence type="ECO:0000313" key="5">
    <source>
        <dbReference type="Proteomes" id="UP000290588"/>
    </source>
</evidence>
<proteinExistence type="predicted"/>
<reference evidence="3 5" key="1">
    <citation type="submission" date="2017-09" db="EMBL/GenBank/DDBJ databases">
        <title>Genomics of the genus Arcobacter.</title>
        <authorList>
            <person name="Perez-Cataluna A."/>
            <person name="Figueras M.J."/>
            <person name="Salas-Masso N."/>
        </authorList>
    </citation>
    <scope>NUCLEOTIDE SEQUENCE [LARGE SCALE GENOMIC DNA]</scope>
    <source>
        <strain evidence="3 5">CECT 7837</strain>
    </source>
</reference>
<organism evidence="3 5">
    <name type="scientific">Arcobacter ellisii</name>
    <dbReference type="NCBI Taxonomy" id="913109"/>
    <lineage>
        <taxon>Bacteria</taxon>
        <taxon>Pseudomonadati</taxon>
        <taxon>Campylobacterota</taxon>
        <taxon>Epsilonproteobacteria</taxon>
        <taxon>Campylobacterales</taxon>
        <taxon>Arcobacteraceae</taxon>
        <taxon>Arcobacter</taxon>
    </lineage>
</organism>
<accession>A0A347U6K4</accession>
<dbReference type="RefSeq" id="WP_118916710.1">
    <property type="nucleotide sequence ID" value="NZ_CP032097.1"/>
</dbReference>
<evidence type="ECO:0000313" key="2">
    <source>
        <dbReference type="EMBL" id="AXX94482.1"/>
    </source>
</evidence>